<dbReference type="InterPro" id="IPR000719">
    <property type="entry name" value="Prot_kinase_dom"/>
</dbReference>
<name>A0A1L7WAM8_FUSPR</name>
<dbReference type="Gene3D" id="3.30.200.20">
    <property type="entry name" value="Phosphorylase Kinase, domain 1"/>
    <property type="match status" value="1"/>
</dbReference>
<evidence type="ECO:0000256" key="5">
    <source>
        <dbReference type="ARBA" id="ARBA00022840"/>
    </source>
</evidence>
<evidence type="ECO:0000256" key="4">
    <source>
        <dbReference type="ARBA" id="ARBA00022777"/>
    </source>
</evidence>
<dbReference type="RefSeq" id="XP_031090140.1">
    <property type="nucleotide sequence ID" value="XM_031224930.1"/>
</dbReference>
<evidence type="ECO:0000313" key="8">
    <source>
        <dbReference type="EMBL" id="CZR49641.1"/>
    </source>
</evidence>
<keyword evidence="4" id="KW-0418">Kinase</keyword>
<dbReference type="Pfam" id="PF00069">
    <property type="entry name" value="Pkinase"/>
    <property type="match status" value="1"/>
</dbReference>
<dbReference type="InterPro" id="IPR051175">
    <property type="entry name" value="CLK_kinases"/>
</dbReference>
<keyword evidence="5" id="KW-0067">ATP-binding</keyword>
<dbReference type="PROSITE" id="PS50011">
    <property type="entry name" value="PROTEIN_KINASE_DOM"/>
    <property type="match status" value="1"/>
</dbReference>
<evidence type="ECO:0000259" key="7">
    <source>
        <dbReference type="PROSITE" id="PS50172"/>
    </source>
</evidence>
<dbReference type="GO" id="GO:0043484">
    <property type="term" value="P:regulation of RNA splicing"/>
    <property type="evidence" value="ECO:0007669"/>
    <property type="project" value="TreeGrafter"/>
</dbReference>
<keyword evidence="3" id="KW-0547">Nucleotide-binding</keyword>
<dbReference type="GO" id="GO:0005524">
    <property type="term" value="F:ATP binding"/>
    <property type="evidence" value="ECO:0007669"/>
    <property type="project" value="UniProtKB-KW"/>
</dbReference>
<dbReference type="PANTHER" id="PTHR45646:SF11">
    <property type="entry name" value="SERINE_THREONINE-PROTEIN KINASE DOA"/>
    <property type="match status" value="1"/>
</dbReference>
<evidence type="ECO:0000256" key="2">
    <source>
        <dbReference type="ARBA" id="ARBA00022679"/>
    </source>
</evidence>
<dbReference type="GeneID" id="42059737"/>
<dbReference type="Gene3D" id="1.10.510.10">
    <property type="entry name" value="Transferase(Phosphotransferase) domain 1"/>
    <property type="match status" value="1"/>
</dbReference>
<evidence type="ECO:0000256" key="1">
    <source>
        <dbReference type="ARBA" id="ARBA00022527"/>
    </source>
</evidence>
<dbReference type="EMBL" id="FJOF01000018">
    <property type="protein sequence ID" value="CZR49641.1"/>
    <property type="molecule type" value="Genomic_DNA"/>
</dbReference>
<dbReference type="VEuPathDB" id="FungiDB:FPRO_14880"/>
<feature type="domain" description="BRCT" evidence="7">
    <location>
        <begin position="17"/>
        <end position="79"/>
    </location>
</feature>
<organism evidence="8 9">
    <name type="scientific">Fusarium proliferatum (strain ET1)</name>
    <name type="common">Orchid endophyte fungus</name>
    <dbReference type="NCBI Taxonomy" id="1227346"/>
    <lineage>
        <taxon>Eukaryota</taxon>
        <taxon>Fungi</taxon>
        <taxon>Dikarya</taxon>
        <taxon>Ascomycota</taxon>
        <taxon>Pezizomycotina</taxon>
        <taxon>Sordariomycetes</taxon>
        <taxon>Hypocreomycetidae</taxon>
        <taxon>Hypocreales</taxon>
        <taxon>Nectriaceae</taxon>
        <taxon>Fusarium</taxon>
        <taxon>Fusarium fujikuroi species complex</taxon>
    </lineage>
</organism>
<evidence type="ECO:0000259" key="6">
    <source>
        <dbReference type="PROSITE" id="PS50011"/>
    </source>
</evidence>
<dbReference type="InterPro" id="IPR001357">
    <property type="entry name" value="BRCT_dom"/>
</dbReference>
<accession>A0A1L7WAM8</accession>
<keyword evidence="9" id="KW-1185">Reference proteome</keyword>
<dbReference type="SMART" id="SM00220">
    <property type="entry name" value="S_TKc"/>
    <property type="match status" value="1"/>
</dbReference>
<dbReference type="GO" id="GO:0005634">
    <property type="term" value="C:nucleus"/>
    <property type="evidence" value="ECO:0007669"/>
    <property type="project" value="TreeGrafter"/>
</dbReference>
<protein>
    <recommendedName>
        <fullName evidence="10">Protein kinase domain-containing protein</fullName>
    </recommendedName>
</protein>
<dbReference type="AlphaFoldDB" id="A0A1L7WAM8"/>
<evidence type="ECO:0000313" key="9">
    <source>
        <dbReference type="Proteomes" id="UP000183971"/>
    </source>
</evidence>
<sequence>MGEGFPSKHKYEGDWIEVEELITTLGGAFSAERTNNVTDILLVEREVTATTRLRGIVERDRQWAKDRGLELRNPKWLEEIYCQYCFFFKDEPPLEPNVRSIVLEERRYTDEDGYLIVAPRDTLACRSVQVIDRAMEIRRSSSVVYVKDNKTKDIVPMVISRQGQPYTDEILDYIRVLQTIEVNDKKNLYRCQWLRDCFCYNGHICVVEEKRFESLSTVLQGRPRLNHREIRNLVRQLFESVAFLHKIGIVHTTLSPRNILLRAESLSSEIKIASASTGKNHQGRKPSSQLSTQIQIVGFHCAIFKKVGYYEALTPYCYTAPEVFQGEEWSYVCDIWSIGCMIFVLLTGTNFIRETEECEVLDSIYHQAPDSLGEKYSPAATDSFQSIECYKHTLKSIDCPTECSDLLERIFTASEKRITANEALKHPWLR</sequence>
<proteinExistence type="predicted"/>
<reference evidence="9" key="1">
    <citation type="journal article" date="2016" name="Genome Biol. Evol.">
        <title>Comparative 'omics' of the Fusarium fujikuroi species complex highlights differences in genetic potential and metabolite synthesis.</title>
        <authorList>
            <person name="Niehaus E.-M."/>
            <person name="Muensterkoetter M."/>
            <person name="Proctor R.H."/>
            <person name="Brown D.W."/>
            <person name="Sharon A."/>
            <person name="Idan Y."/>
            <person name="Oren-Young L."/>
            <person name="Sieber C.M."/>
            <person name="Novak O."/>
            <person name="Pencik A."/>
            <person name="Tarkowska D."/>
            <person name="Hromadova K."/>
            <person name="Freeman S."/>
            <person name="Maymon M."/>
            <person name="Elazar M."/>
            <person name="Youssef S.A."/>
            <person name="El-Shabrawy E.S.M."/>
            <person name="Shalaby A.B.A."/>
            <person name="Houterman P."/>
            <person name="Brock N.L."/>
            <person name="Burkhardt I."/>
            <person name="Tsavkelova E.A."/>
            <person name="Dickschat J.S."/>
            <person name="Galuszka P."/>
            <person name="Gueldener U."/>
            <person name="Tudzynski B."/>
        </authorList>
    </citation>
    <scope>NUCLEOTIDE SEQUENCE [LARGE SCALE GENOMIC DNA]</scope>
    <source>
        <strain evidence="9">ET1</strain>
    </source>
</reference>
<dbReference type="GO" id="GO:0004674">
    <property type="term" value="F:protein serine/threonine kinase activity"/>
    <property type="evidence" value="ECO:0007669"/>
    <property type="project" value="UniProtKB-KW"/>
</dbReference>
<dbReference type="PANTHER" id="PTHR45646">
    <property type="entry name" value="SERINE/THREONINE-PROTEIN KINASE DOA-RELATED"/>
    <property type="match status" value="1"/>
</dbReference>
<dbReference type="InterPro" id="IPR011009">
    <property type="entry name" value="Kinase-like_dom_sf"/>
</dbReference>
<gene>
    <name evidence="8" type="ORF">FPRO_14880</name>
</gene>
<dbReference type="PROSITE" id="PS50172">
    <property type="entry name" value="BRCT"/>
    <property type="match status" value="1"/>
</dbReference>
<evidence type="ECO:0000256" key="3">
    <source>
        <dbReference type="ARBA" id="ARBA00022741"/>
    </source>
</evidence>
<keyword evidence="2" id="KW-0808">Transferase</keyword>
<comment type="caution">
    <text evidence="8">The sequence shown here is derived from an EMBL/GenBank/DDBJ whole genome shotgun (WGS) entry which is preliminary data.</text>
</comment>
<dbReference type="Proteomes" id="UP000183971">
    <property type="component" value="Unassembled WGS sequence"/>
</dbReference>
<evidence type="ECO:0008006" key="10">
    <source>
        <dbReference type="Google" id="ProtNLM"/>
    </source>
</evidence>
<dbReference type="SUPFAM" id="SSF56112">
    <property type="entry name" value="Protein kinase-like (PK-like)"/>
    <property type="match status" value="1"/>
</dbReference>
<keyword evidence="1" id="KW-0723">Serine/threonine-protein kinase</keyword>
<feature type="domain" description="Protein kinase" evidence="6">
    <location>
        <begin position="117"/>
        <end position="429"/>
    </location>
</feature>